<feature type="transmembrane region" description="Helical" evidence="6">
    <location>
        <begin position="93"/>
        <end position="115"/>
    </location>
</feature>
<feature type="transmembrane region" description="Helical" evidence="6">
    <location>
        <begin position="469"/>
        <end position="491"/>
    </location>
</feature>
<evidence type="ECO:0000256" key="6">
    <source>
        <dbReference type="SAM" id="Phobius"/>
    </source>
</evidence>
<dbReference type="InterPro" id="IPR050833">
    <property type="entry name" value="Poly_Biosynth_Transport"/>
</dbReference>
<evidence type="ECO:0000256" key="5">
    <source>
        <dbReference type="ARBA" id="ARBA00023136"/>
    </source>
</evidence>
<dbReference type="PANTHER" id="PTHR30250:SF26">
    <property type="entry name" value="PSMA PROTEIN"/>
    <property type="match status" value="1"/>
</dbReference>
<gene>
    <name evidence="7" type="ORF">HHO38_01535</name>
</gene>
<feature type="transmembrane region" description="Helical" evidence="6">
    <location>
        <begin position="162"/>
        <end position="183"/>
    </location>
</feature>
<keyword evidence="3 6" id="KW-0812">Transmembrane</keyword>
<evidence type="ECO:0008006" key="9">
    <source>
        <dbReference type="Google" id="ProtNLM"/>
    </source>
</evidence>
<keyword evidence="4 6" id="KW-1133">Transmembrane helix</keyword>
<feature type="transmembrane region" description="Helical" evidence="6">
    <location>
        <begin position="405"/>
        <end position="425"/>
    </location>
</feature>
<feature type="transmembrane region" description="Helical" evidence="6">
    <location>
        <begin position="316"/>
        <end position="340"/>
    </location>
</feature>
<feature type="transmembrane region" description="Helical" evidence="6">
    <location>
        <begin position="382"/>
        <end position="399"/>
    </location>
</feature>
<evidence type="ECO:0000313" key="8">
    <source>
        <dbReference type="Proteomes" id="UP000501982"/>
    </source>
</evidence>
<reference evidence="7 8" key="1">
    <citation type="submission" date="2020-04" db="EMBL/GenBank/DDBJ databases">
        <title>Complete Genomes and Methylome analysis of CBBP consortium that reverse antibiotic-induced susceptibility to vancomycin-resistant Enterococcus faecium infection.</title>
        <authorList>
            <person name="Fomenkov A."/>
            <person name="Zhang Z."/>
            <person name="Pamer E."/>
            <person name="Roberts R.J."/>
        </authorList>
    </citation>
    <scope>NUCLEOTIDE SEQUENCE [LARGE SCALE GENOMIC DNA]</scope>
    <source>
        <strain evidence="8">CBBP</strain>
    </source>
</reference>
<evidence type="ECO:0000256" key="2">
    <source>
        <dbReference type="ARBA" id="ARBA00022475"/>
    </source>
</evidence>
<evidence type="ECO:0000256" key="1">
    <source>
        <dbReference type="ARBA" id="ARBA00004651"/>
    </source>
</evidence>
<dbReference type="Proteomes" id="UP000501982">
    <property type="component" value="Chromosome"/>
</dbReference>
<proteinExistence type="predicted"/>
<dbReference type="EMBL" id="CP051672">
    <property type="protein sequence ID" value="QJE27087.1"/>
    <property type="molecule type" value="Genomic_DNA"/>
</dbReference>
<feature type="transmembrane region" description="Helical" evidence="6">
    <location>
        <begin position="45"/>
        <end position="65"/>
    </location>
</feature>
<organism evidence="7 8">
    <name type="scientific">Parabacteroides distasonis</name>
    <dbReference type="NCBI Taxonomy" id="823"/>
    <lineage>
        <taxon>Bacteria</taxon>
        <taxon>Pseudomonadati</taxon>
        <taxon>Bacteroidota</taxon>
        <taxon>Bacteroidia</taxon>
        <taxon>Bacteroidales</taxon>
        <taxon>Tannerellaceae</taxon>
        <taxon>Parabacteroides</taxon>
    </lineage>
</organism>
<feature type="transmembrane region" description="Helical" evidence="6">
    <location>
        <begin position="446"/>
        <end position="463"/>
    </location>
</feature>
<dbReference type="AlphaFoldDB" id="A0A7L5E7G5"/>
<comment type="subcellular location">
    <subcellularLocation>
        <location evidence="1">Cell membrane</location>
        <topology evidence="1">Multi-pass membrane protein</topology>
    </subcellularLocation>
</comment>
<feature type="transmembrane region" description="Helical" evidence="6">
    <location>
        <begin position="135"/>
        <end position="155"/>
    </location>
</feature>
<evidence type="ECO:0000313" key="7">
    <source>
        <dbReference type="EMBL" id="QJE27087.1"/>
    </source>
</evidence>
<keyword evidence="2" id="KW-1003">Cell membrane</keyword>
<keyword evidence="5 6" id="KW-0472">Membrane</keyword>
<feature type="transmembrane region" description="Helical" evidence="6">
    <location>
        <begin position="346"/>
        <end position="370"/>
    </location>
</feature>
<feature type="transmembrane region" description="Helical" evidence="6">
    <location>
        <begin position="189"/>
        <end position="212"/>
    </location>
</feature>
<feature type="transmembrane region" description="Helical" evidence="6">
    <location>
        <begin position="16"/>
        <end position="33"/>
    </location>
</feature>
<sequence length="512" mass="57985">MPSTSENNKRIAKNTLFLYVRMLLIMGVTLYTSRVVLQVLGVEDFGIYNVVGGVVSIMAFFISSLSNVSQRYMNIGLGKQDIREVEYAFRQSFTLMCLLSAMLLLLGETLGLWFVCNKLVIPPNRMVAALWVYQFSLVSVLSAINQVPLMGAIVAHERMNMYAYLGLFEACARLLIVYFLKISGTIDSLILYGMLTALVSIITWLLYAIYCIRVFSECKLRFYWDHSLVKDMSRFIGQNLFGCFAWSAGVQGTNILLNLFFGPAVNAARAVSVQVSAVVTRFTENIMTAVKPQIIKSYASGDREYMIVLIQKSSRYAYFLAAILAIPVMVEIEFILEIWLGQVPEYTVAFTRLVLCESLIGVFIPPLWIAANATGRIKNNQVYGRMFTLSILPISYMLLKVQQDPVIPFLVAIIANIGYWLYCLYDIHIQIRLDIRRYLKEVAMPGFFLSLILWSVGSVQSWMIPEDTFSHFLLAFVSMLIIGICVVYCLLSVGERTILQKYIQGLYGKLKK</sequence>
<evidence type="ECO:0000256" key="3">
    <source>
        <dbReference type="ARBA" id="ARBA00022692"/>
    </source>
</evidence>
<evidence type="ECO:0000256" key="4">
    <source>
        <dbReference type="ARBA" id="ARBA00022989"/>
    </source>
</evidence>
<dbReference type="PANTHER" id="PTHR30250">
    <property type="entry name" value="PST FAMILY PREDICTED COLANIC ACID TRANSPORTER"/>
    <property type="match status" value="1"/>
</dbReference>
<protein>
    <recommendedName>
        <fullName evidence="9">Lipopolysaccharide biosynthesis protein</fullName>
    </recommendedName>
</protein>
<accession>A0A7L5E7G5</accession>
<name>A0A7L5E7G5_PARDI</name>
<dbReference type="GO" id="GO:0005886">
    <property type="term" value="C:plasma membrane"/>
    <property type="evidence" value="ECO:0007669"/>
    <property type="project" value="UniProtKB-SubCell"/>
</dbReference>
<dbReference type="RefSeq" id="WP_170104906.1">
    <property type="nucleotide sequence ID" value="NZ_CP051672.1"/>
</dbReference>